<dbReference type="RefSeq" id="WP_307232057.1">
    <property type="nucleotide sequence ID" value="NZ_JAUSTT010000027.1"/>
</dbReference>
<gene>
    <name evidence="1" type="ORF">J2S08_003651</name>
</gene>
<evidence type="ECO:0008006" key="3">
    <source>
        <dbReference type="Google" id="ProtNLM"/>
    </source>
</evidence>
<dbReference type="Proteomes" id="UP001223586">
    <property type="component" value="Unassembled WGS sequence"/>
</dbReference>
<comment type="caution">
    <text evidence="1">The sequence shown here is derived from an EMBL/GenBank/DDBJ whole genome shotgun (WGS) entry which is preliminary data.</text>
</comment>
<protein>
    <recommendedName>
        <fullName evidence="3">DUF4367 domain-containing protein</fullName>
    </recommendedName>
</protein>
<dbReference type="EMBL" id="JAUSTT010000027">
    <property type="protein sequence ID" value="MDQ0177770.1"/>
    <property type="molecule type" value="Genomic_DNA"/>
</dbReference>
<reference evidence="1 2" key="1">
    <citation type="submission" date="2023-07" db="EMBL/GenBank/DDBJ databases">
        <title>Genomic Encyclopedia of Type Strains, Phase IV (KMG-IV): sequencing the most valuable type-strain genomes for metagenomic binning, comparative biology and taxonomic classification.</title>
        <authorList>
            <person name="Goeker M."/>
        </authorList>
    </citation>
    <scope>NUCLEOTIDE SEQUENCE [LARGE SCALE GENOMIC DNA]</scope>
    <source>
        <strain evidence="1 2">DSM 23837</strain>
    </source>
</reference>
<organism evidence="1 2">
    <name type="scientific">Bacillus chungangensis</name>
    <dbReference type="NCBI Taxonomy" id="587633"/>
    <lineage>
        <taxon>Bacteria</taxon>
        <taxon>Bacillati</taxon>
        <taxon>Bacillota</taxon>
        <taxon>Bacilli</taxon>
        <taxon>Bacillales</taxon>
        <taxon>Bacillaceae</taxon>
        <taxon>Bacillus</taxon>
    </lineage>
</organism>
<proteinExistence type="predicted"/>
<name>A0ABT9WX05_9BACI</name>
<evidence type="ECO:0000313" key="2">
    <source>
        <dbReference type="Proteomes" id="UP001223586"/>
    </source>
</evidence>
<sequence>MLVSCITIIFTTFKNGGETATNIENVFMHEKHEKIYTEAQDLAADSDLVVKVTATDKSINHMETTEDGLPLYYWTENEFIIQDVFVNNVNEQSKRIVVIEPYAIFNNNQRIISEGYTPTETGNEYIFYLVKKAGEEVYLPISTYQAKVDLNESSIKMQLDTYIEDVKEKIKQSTLSLFTVE</sequence>
<accession>A0ABT9WX05</accession>
<evidence type="ECO:0000313" key="1">
    <source>
        <dbReference type="EMBL" id="MDQ0177770.1"/>
    </source>
</evidence>
<keyword evidence="2" id="KW-1185">Reference proteome</keyword>